<dbReference type="SUPFAM" id="SSF53448">
    <property type="entry name" value="Nucleotide-diphospho-sugar transferases"/>
    <property type="match status" value="1"/>
</dbReference>
<dbReference type="Pfam" id="PF00483">
    <property type="entry name" value="NTP_transferase"/>
    <property type="match status" value="1"/>
</dbReference>
<feature type="domain" description="Nucleotidyl transferase" evidence="1">
    <location>
        <begin position="15"/>
        <end position="162"/>
    </location>
</feature>
<organism evidence="2">
    <name type="scientific">marine metagenome</name>
    <dbReference type="NCBI Taxonomy" id="408172"/>
    <lineage>
        <taxon>unclassified sequences</taxon>
        <taxon>metagenomes</taxon>
        <taxon>ecological metagenomes</taxon>
    </lineage>
</organism>
<evidence type="ECO:0000259" key="1">
    <source>
        <dbReference type="Pfam" id="PF00483"/>
    </source>
</evidence>
<dbReference type="AlphaFoldDB" id="A0A381ZFJ6"/>
<dbReference type="PANTHER" id="PTHR47183:SF2">
    <property type="entry name" value="GLUCOSE-1-PHOSPHATE CYTIDYLYLTRANSFERASE-RELATED"/>
    <property type="match status" value="1"/>
</dbReference>
<gene>
    <name evidence="2" type="ORF">METZ01_LOCUS140466</name>
</gene>
<protein>
    <recommendedName>
        <fullName evidence="1">Nucleotidyl transferase domain-containing protein</fullName>
    </recommendedName>
</protein>
<dbReference type="PANTHER" id="PTHR47183">
    <property type="entry name" value="GLUCOSE-1-PHOSPHATE CYTIDYLYLTRANSFERASE-RELATED"/>
    <property type="match status" value="1"/>
</dbReference>
<sequence length="274" mass="31077">MNKNFFEDENKKKTAVILCGGPGSRMGRLVTNKPKTLLEVHGKPILWYIFWSLYKHGFHKIILPIGFEGEQIENYIKELSKNTDCEILAVETGVDTSIAKRIDLISDLIKDDSDFFLLNSDTIFDFDIEKMYQIHTSTNSLVTLSSVQVASPWGIMSVVDNELVGFARAHRVSKLITGEAEEGYGLVNSGLAWINKSSLELIELDDCPDFETTLYQKVIDKKRASYFQIEGLWIPFDTPKDLNTINHLAIDDELSSSVLTKDTLRKFELQKSET</sequence>
<name>A0A381ZFJ6_9ZZZZ</name>
<dbReference type="InterPro" id="IPR013446">
    <property type="entry name" value="G1P_cyt_trans-like"/>
</dbReference>
<evidence type="ECO:0000313" key="2">
    <source>
        <dbReference type="EMBL" id="SVA87612.1"/>
    </source>
</evidence>
<accession>A0A381ZFJ6</accession>
<reference evidence="2" key="1">
    <citation type="submission" date="2018-05" db="EMBL/GenBank/DDBJ databases">
        <authorList>
            <person name="Lanie J.A."/>
            <person name="Ng W.-L."/>
            <person name="Kazmierczak K.M."/>
            <person name="Andrzejewski T.M."/>
            <person name="Davidsen T.M."/>
            <person name="Wayne K.J."/>
            <person name="Tettelin H."/>
            <person name="Glass J.I."/>
            <person name="Rusch D."/>
            <person name="Podicherti R."/>
            <person name="Tsui H.-C.T."/>
            <person name="Winkler M.E."/>
        </authorList>
    </citation>
    <scope>NUCLEOTIDE SEQUENCE</scope>
</reference>
<dbReference type="GO" id="GO:0047343">
    <property type="term" value="F:glucose-1-phosphate cytidylyltransferase activity"/>
    <property type="evidence" value="ECO:0007669"/>
    <property type="project" value="InterPro"/>
</dbReference>
<dbReference type="InterPro" id="IPR005835">
    <property type="entry name" value="NTP_transferase_dom"/>
</dbReference>
<dbReference type="InterPro" id="IPR029044">
    <property type="entry name" value="Nucleotide-diphossugar_trans"/>
</dbReference>
<proteinExistence type="predicted"/>
<dbReference type="Gene3D" id="3.90.550.10">
    <property type="entry name" value="Spore Coat Polysaccharide Biosynthesis Protein SpsA, Chain A"/>
    <property type="match status" value="1"/>
</dbReference>
<dbReference type="EMBL" id="UINC01020994">
    <property type="protein sequence ID" value="SVA87612.1"/>
    <property type="molecule type" value="Genomic_DNA"/>
</dbReference>